<accession>A0A8H4M9N2</accession>
<keyword evidence="1" id="KW-1133">Transmembrane helix</keyword>
<comment type="caution">
    <text evidence="2">The sequence shown here is derived from an EMBL/GenBank/DDBJ whole genome shotgun (WGS) entry which is preliminary data.</text>
</comment>
<dbReference type="EMBL" id="JAAAPX010000019">
    <property type="protein sequence ID" value="KAF4241912.1"/>
    <property type="molecule type" value="Genomic_DNA"/>
</dbReference>
<evidence type="ECO:0000313" key="3">
    <source>
        <dbReference type="Proteomes" id="UP000653565"/>
    </source>
</evidence>
<keyword evidence="3" id="KW-1185">Reference proteome</keyword>
<keyword evidence="1" id="KW-0472">Membrane</keyword>
<feature type="transmembrane region" description="Helical" evidence="1">
    <location>
        <begin position="25"/>
        <end position="46"/>
    </location>
</feature>
<evidence type="ECO:0000313" key="2">
    <source>
        <dbReference type="EMBL" id="KAF4241912.1"/>
    </source>
</evidence>
<keyword evidence="1" id="KW-0812">Transmembrane</keyword>
<dbReference type="AlphaFoldDB" id="A0A8H4M9N2"/>
<name>A0A8H4M9N2_9EURO</name>
<proteinExistence type="predicted"/>
<dbReference type="Proteomes" id="UP000653565">
    <property type="component" value="Unassembled WGS sequence"/>
</dbReference>
<evidence type="ECO:0000256" key="1">
    <source>
        <dbReference type="SAM" id="Phobius"/>
    </source>
</evidence>
<organism evidence="2 3">
    <name type="scientific">Aspergillus fumigatiaffinis</name>
    <dbReference type="NCBI Taxonomy" id="340414"/>
    <lineage>
        <taxon>Eukaryota</taxon>
        <taxon>Fungi</taxon>
        <taxon>Dikarya</taxon>
        <taxon>Ascomycota</taxon>
        <taxon>Pezizomycotina</taxon>
        <taxon>Eurotiomycetes</taxon>
        <taxon>Eurotiomycetidae</taxon>
        <taxon>Eurotiales</taxon>
        <taxon>Aspergillaceae</taxon>
        <taxon>Aspergillus</taxon>
        <taxon>Aspergillus subgen. Fumigati</taxon>
    </lineage>
</organism>
<reference evidence="2" key="1">
    <citation type="journal article" date="2020" name="bioRxiv">
        <title>Genomic and phenotypic heterogeneity of clinical isolates of the human pathogens Aspergillus fumigatus, Aspergillus lentulus and Aspergillus fumigatiaffinis.</title>
        <authorList>
            <person name="dos Santos R.A.C."/>
            <person name="Steenwyk J.L."/>
            <person name="Rivero-Menendez O."/>
            <person name="Mead M.E."/>
            <person name="Silva L.P."/>
            <person name="Bastos R.W."/>
            <person name="Alastruey-Izquierdo A."/>
            <person name="Goldman G.H."/>
            <person name="Rokas A."/>
        </authorList>
    </citation>
    <scope>NUCLEOTIDE SEQUENCE</scope>
    <source>
        <strain evidence="2">CNM-CM6805</strain>
    </source>
</reference>
<dbReference type="OrthoDB" id="4505292at2759"/>
<reference evidence="2" key="2">
    <citation type="submission" date="2020-04" db="EMBL/GenBank/DDBJ databases">
        <authorList>
            <person name="Santos R.A.C."/>
            <person name="Steenwyk J.L."/>
            <person name="Rivero-Menendez O."/>
            <person name="Mead M.E."/>
            <person name="Silva L.P."/>
            <person name="Bastos R.W."/>
            <person name="Alastruey-Izquierdo A."/>
            <person name="Goldman G.H."/>
            <person name="Rokas A."/>
        </authorList>
    </citation>
    <scope>NUCLEOTIDE SEQUENCE</scope>
    <source>
        <strain evidence="2">CNM-CM6805</strain>
    </source>
</reference>
<gene>
    <name evidence="2" type="ORF">CNMCM6805_003449</name>
</gene>
<sequence length="130" mass="14906">MRAYHFFSSPAPFFSSSMFRSVNRIVFSLSLEIFIFTVFTCLPPAYLLCPNTVAPRWSYIFLPPRPRSSEHYAWHRGQVQLAKNIGSKRRPAPSRDMLLASPSLPLFNVLPTIYHFNHHDNLPVWTGPAG</sequence>
<protein>
    <submittedName>
        <fullName evidence="2">Uncharacterized protein</fullName>
    </submittedName>
</protein>